<organism evidence="3 4">
    <name type="scientific">Heterodera trifolii</name>
    <dbReference type="NCBI Taxonomy" id="157864"/>
    <lineage>
        <taxon>Eukaryota</taxon>
        <taxon>Metazoa</taxon>
        <taxon>Ecdysozoa</taxon>
        <taxon>Nematoda</taxon>
        <taxon>Chromadorea</taxon>
        <taxon>Rhabditida</taxon>
        <taxon>Tylenchina</taxon>
        <taxon>Tylenchomorpha</taxon>
        <taxon>Tylenchoidea</taxon>
        <taxon>Heteroderidae</taxon>
        <taxon>Heteroderinae</taxon>
        <taxon>Heterodera</taxon>
    </lineage>
</organism>
<accession>A0ABD2J526</accession>
<evidence type="ECO:0000256" key="2">
    <source>
        <dbReference type="SAM" id="MobiDB-lite"/>
    </source>
</evidence>
<keyword evidence="4" id="KW-1185">Reference proteome</keyword>
<proteinExistence type="predicted"/>
<sequence>MNDYWVSLCNFRAKQMKELEAENEFLRNRCALQEEIIIEIKKCSLLEEEEGAKVEEAPSVPAEDNNHSSSTSTSSTSTTLCSPNTESSPSMYGTCTVVPLQSTTSFASFDSPPPGLSNSQNSHNGGANSSSSSSHPFRYRELRARLMRLLCCCCSNNAQLHQPINHEGQDELN</sequence>
<feature type="compositionally biased region" description="Polar residues" evidence="2">
    <location>
        <begin position="80"/>
        <end position="94"/>
    </location>
</feature>
<name>A0ABD2J526_9BILA</name>
<comment type="caution">
    <text evidence="3">The sequence shown here is derived from an EMBL/GenBank/DDBJ whole genome shotgun (WGS) entry which is preliminary data.</text>
</comment>
<feature type="compositionally biased region" description="Low complexity" evidence="2">
    <location>
        <begin position="117"/>
        <end position="135"/>
    </location>
</feature>
<feature type="region of interest" description="Disordered" evidence="2">
    <location>
        <begin position="54"/>
        <end position="94"/>
    </location>
</feature>
<feature type="region of interest" description="Disordered" evidence="2">
    <location>
        <begin position="106"/>
        <end position="136"/>
    </location>
</feature>
<reference evidence="3 4" key="1">
    <citation type="submission" date="2024-10" db="EMBL/GenBank/DDBJ databases">
        <authorList>
            <person name="Kim D."/>
        </authorList>
    </citation>
    <scope>NUCLEOTIDE SEQUENCE [LARGE SCALE GENOMIC DNA]</scope>
    <source>
        <strain evidence="3">BH-2024</strain>
    </source>
</reference>
<dbReference type="EMBL" id="JBICBT010001056">
    <property type="protein sequence ID" value="KAL3085615.1"/>
    <property type="molecule type" value="Genomic_DNA"/>
</dbReference>
<dbReference type="AlphaFoldDB" id="A0ABD2J526"/>
<evidence type="ECO:0000313" key="4">
    <source>
        <dbReference type="Proteomes" id="UP001620626"/>
    </source>
</evidence>
<evidence type="ECO:0000313" key="3">
    <source>
        <dbReference type="EMBL" id="KAL3085615.1"/>
    </source>
</evidence>
<evidence type="ECO:0000256" key="1">
    <source>
        <dbReference type="SAM" id="Coils"/>
    </source>
</evidence>
<dbReference type="Proteomes" id="UP001620626">
    <property type="component" value="Unassembled WGS sequence"/>
</dbReference>
<keyword evidence="1" id="KW-0175">Coiled coil</keyword>
<feature type="coiled-coil region" evidence="1">
    <location>
        <begin position="9"/>
        <end position="36"/>
    </location>
</feature>
<protein>
    <submittedName>
        <fullName evidence="3">Uncharacterized protein</fullName>
    </submittedName>
</protein>
<feature type="compositionally biased region" description="Low complexity" evidence="2">
    <location>
        <begin position="68"/>
        <end position="79"/>
    </location>
</feature>
<gene>
    <name evidence="3" type="ORF">niasHT_037356</name>
</gene>